<dbReference type="PANTHER" id="PTHR14269">
    <property type="entry name" value="CDP-DIACYLGLYCEROL--GLYCEROL-3-PHOSPHATE 3-PHOSPHATIDYLTRANSFERASE-RELATED"/>
    <property type="match status" value="1"/>
</dbReference>
<keyword evidence="2" id="KW-1185">Reference proteome</keyword>
<dbReference type="GO" id="GO:0005739">
    <property type="term" value="C:mitochondrion"/>
    <property type="evidence" value="ECO:0007669"/>
    <property type="project" value="TreeGrafter"/>
</dbReference>
<dbReference type="SUPFAM" id="SSF56784">
    <property type="entry name" value="HAD-like"/>
    <property type="match status" value="1"/>
</dbReference>
<comment type="caution">
    <text evidence="1">The sequence shown here is derived from an EMBL/GenBank/DDBJ whole genome shotgun (WGS) entry which is preliminary data.</text>
</comment>
<dbReference type="Proteomes" id="UP000738325">
    <property type="component" value="Unassembled WGS sequence"/>
</dbReference>
<protein>
    <submittedName>
        <fullName evidence="1">Uncharacterized protein</fullName>
    </submittedName>
</protein>
<dbReference type="OrthoDB" id="10251048at2759"/>
<accession>A0A9P6RUP4</accession>
<dbReference type="InterPro" id="IPR036412">
    <property type="entry name" value="HAD-like_sf"/>
</dbReference>
<dbReference type="AlphaFoldDB" id="A0A9P6RUP4"/>
<dbReference type="InterPro" id="IPR006357">
    <property type="entry name" value="HAD-SF_hydro_IIA"/>
</dbReference>
<sequence length="347" mass="38645">MLFANRPSGFCTVLTVLKGKHAIPQTRKALQLLWENNVQFIFLTNGGGVPESEKAEQLSRVLGVPVNPDHLIMSHSPMRDLVPLYKSKNVMVVGGQHSSCKRVMEMYGFRHLVTPEEIHAIHPAVCPLSVCATRPLPFDDPGVISKLYLYFLLLAWLVVCLQEHVRNAGKTIDAVMMLHDSTDWGRDLQLCLDALVSKNGVLGTIKDTEELRTTKQSVPIYFSNPDIHLTGQTLEFTSYGKPNTITYRYVENVLDKVSPMPVDANGLSVSKRTVYAVGDNPYSDIAGANEQGWQSVLVKTGVFRTHGYQNHHLHPASVVVDHVEAAVRWIIAQEEMKAQQSGREPAR</sequence>
<organism evidence="1 2">
    <name type="scientific">Dissophora globulifera</name>
    <dbReference type="NCBI Taxonomy" id="979702"/>
    <lineage>
        <taxon>Eukaryota</taxon>
        <taxon>Fungi</taxon>
        <taxon>Fungi incertae sedis</taxon>
        <taxon>Mucoromycota</taxon>
        <taxon>Mortierellomycotina</taxon>
        <taxon>Mortierellomycetes</taxon>
        <taxon>Mortierellales</taxon>
        <taxon>Mortierellaceae</taxon>
        <taxon>Dissophora</taxon>
    </lineage>
</organism>
<proteinExistence type="predicted"/>
<dbReference type="InterPro" id="IPR050324">
    <property type="entry name" value="CDP-alcohol_PTase-I"/>
</dbReference>
<dbReference type="Pfam" id="PF13344">
    <property type="entry name" value="Hydrolase_6"/>
    <property type="match status" value="1"/>
</dbReference>
<dbReference type="Pfam" id="PF13242">
    <property type="entry name" value="Hydrolase_like"/>
    <property type="match status" value="1"/>
</dbReference>
<reference evidence="1" key="1">
    <citation type="journal article" date="2020" name="Fungal Divers.">
        <title>Resolving the Mortierellaceae phylogeny through synthesis of multi-gene phylogenetics and phylogenomics.</title>
        <authorList>
            <person name="Vandepol N."/>
            <person name="Liber J."/>
            <person name="Desiro A."/>
            <person name="Na H."/>
            <person name="Kennedy M."/>
            <person name="Barry K."/>
            <person name="Grigoriev I.V."/>
            <person name="Miller A.N."/>
            <person name="O'Donnell K."/>
            <person name="Stajich J.E."/>
            <person name="Bonito G."/>
        </authorList>
    </citation>
    <scope>NUCLEOTIDE SEQUENCE</scope>
    <source>
        <strain evidence="1">REB-010B</strain>
    </source>
</reference>
<dbReference type="EMBL" id="JAAAIP010000049">
    <property type="protein sequence ID" value="KAG0327718.1"/>
    <property type="molecule type" value="Genomic_DNA"/>
</dbReference>
<evidence type="ECO:0000313" key="1">
    <source>
        <dbReference type="EMBL" id="KAG0327718.1"/>
    </source>
</evidence>
<dbReference type="Gene3D" id="3.40.50.1000">
    <property type="entry name" value="HAD superfamily/HAD-like"/>
    <property type="match status" value="2"/>
</dbReference>
<evidence type="ECO:0000313" key="2">
    <source>
        <dbReference type="Proteomes" id="UP000738325"/>
    </source>
</evidence>
<gene>
    <name evidence="1" type="ORF">BGZ99_006979</name>
</gene>
<dbReference type="GO" id="GO:0046474">
    <property type="term" value="P:glycerophospholipid biosynthetic process"/>
    <property type="evidence" value="ECO:0007669"/>
    <property type="project" value="TreeGrafter"/>
</dbReference>
<dbReference type="InterPro" id="IPR023214">
    <property type="entry name" value="HAD_sf"/>
</dbReference>
<dbReference type="PANTHER" id="PTHR14269:SF4">
    <property type="entry name" value="CAT EYE SYNDROME CRITICAL REGION PROTEIN 5"/>
    <property type="match status" value="1"/>
</dbReference>
<dbReference type="NCBIfam" id="TIGR01460">
    <property type="entry name" value="HAD-SF-IIA"/>
    <property type="match status" value="1"/>
</dbReference>
<name>A0A9P6RUP4_9FUNG</name>